<name>A0A1E3PVM0_LIPST</name>
<gene>
    <name evidence="2" type="ORF">LIPSTDRAFT_75683</name>
    <name evidence="3" type="ORF">LIPSTDRAFT_75687</name>
</gene>
<feature type="compositionally biased region" description="Pro residues" evidence="1">
    <location>
        <begin position="18"/>
        <end position="28"/>
    </location>
</feature>
<feature type="region of interest" description="Disordered" evidence="1">
    <location>
        <begin position="1"/>
        <end position="33"/>
    </location>
</feature>
<evidence type="ECO:0000256" key="1">
    <source>
        <dbReference type="SAM" id="MobiDB-lite"/>
    </source>
</evidence>
<proteinExistence type="predicted"/>
<protein>
    <submittedName>
        <fullName evidence="3">Uncharacterized protein</fullName>
    </submittedName>
</protein>
<keyword evidence="4" id="KW-1185">Reference proteome</keyword>
<accession>A0A1E3PVM0</accession>
<evidence type="ECO:0000313" key="2">
    <source>
        <dbReference type="EMBL" id="ODQ69464.1"/>
    </source>
</evidence>
<evidence type="ECO:0000313" key="3">
    <source>
        <dbReference type="EMBL" id="ODQ69466.1"/>
    </source>
</evidence>
<dbReference type="Proteomes" id="UP000094385">
    <property type="component" value="Unassembled WGS sequence"/>
</dbReference>
<dbReference type="EMBL" id="KV454303">
    <property type="protein sequence ID" value="ODQ69464.1"/>
    <property type="molecule type" value="Genomic_DNA"/>
</dbReference>
<reference evidence="3 4" key="1">
    <citation type="journal article" date="2016" name="Proc. Natl. Acad. Sci. U.S.A.">
        <title>Comparative genomics of biotechnologically important yeasts.</title>
        <authorList>
            <person name="Riley R."/>
            <person name="Haridas S."/>
            <person name="Wolfe K.H."/>
            <person name="Lopes M.R."/>
            <person name="Hittinger C.T."/>
            <person name="Goeker M."/>
            <person name="Salamov A.A."/>
            <person name="Wisecaver J.H."/>
            <person name="Long T.M."/>
            <person name="Calvey C.H."/>
            <person name="Aerts A.L."/>
            <person name="Barry K.W."/>
            <person name="Choi C."/>
            <person name="Clum A."/>
            <person name="Coughlan A.Y."/>
            <person name="Deshpande S."/>
            <person name="Douglass A.P."/>
            <person name="Hanson S.J."/>
            <person name="Klenk H.-P."/>
            <person name="LaButti K.M."/>
            <person name="Lapidus A."/>
            <person name="Lindquist E.A."/>
            <person name="Lipzen A.M."/>
            <person name="Meier-Kolthoff J.P."/>
            <person name="Ohm R.A."/>
            <person name="Otillar R.P."/>
            <person name="Pangilinan J.L."/>
            <person name="Peng Y."/>
            <person name="Rokas A."/>
            <person name="Rosa C.A."/>
            <person name="Scheuner C."/>
            <person name="Sibirny A.A."/>
            <person name="Slot J.C."/>
            <person name="Stielow J.B."/>
            <person name="Sun H."/>
            <person name="Kurtzman C.P."/>
            <person name="Blackwell M."/>
            <person name="Grigoriev I.V."/>
            <person name="Jeffries T.W."/>
        </authorList>
    </citation>
    <scope>NUCLEOTIDE SEQUENCE [LARGE SCALE GENOMIC DNA]</scope>
    <source>
        <strain evidence="3 4">NRRL Y-11557</strain>
    </source>
</reference>
<evidence type="ECO:0000313" key="4">
    <source>
        <dbReference type="Proteomes" id="UP000094385"/>
    </source>
</evidence>
<dbReference type="AlphaFoldDB" id="A0A1E3PVM0"/>
<dbReference type="EMBL" id="KV454303">
    <property type="protein sequence ID" value="ODQ69466.1"/>
    <property type="molecule type" value="Genomic_DNA"/>
</dbReference>
<organism evidence="3 4">
    <name type="scientific">Lipomyces starkeyi NRRL Y-11557</name>
    <dbReference type="NCBI Taxonomy" id="675824"/>
    <lineage>
        <taxon>Eukaryota</taxon>
        <taxon>Fungi</taxon>
        <taxon>Dikarya</taxon>
        <taxon>Ascomycota</taxon>
        <taxon>Saccharomycotina</taxon>
        <taxon>Lipomycetes</taxon>
        <taxon>Lipomycetales</taxon>
        <taxon>Lipomycetaceae</taxon>
        <taxon>Lipomyces</taxon>
    </lineage>
</organism>
<sequence length="141" mass="15664">MTTQNNEPLIPPSVSIPGLPPLPPPSDPPTKDDVDRALVFKNMVEATLTSARHGATVDDVTKSAAYYVRLRKKYEQTLGLSDITLADAVLEFRRLFGELRASIDQRMDSLDQRMDSQVEMTGLLVQNMVSGRTAVVESYRK</sequence>